<evidence type="ECO:0000256" key="1">
    <source>
        <dbReference type="SAM" id="MobiDB-lite"/>
    </source>
</evidence>
<protein>
    <submittedName>
        <fullName evidence="2">Uncharacterized protein</fullName>
    </submittedName>
</protein>
<name>A0AAD1UMT0_EUPCR</name>
<keyword evidence="3" id="KW-1185">Reference proteome</keyword>
<organism evidence="2 3">
    <name type="scientific">Euplotes crassus</name>
    <dbReference type="NCBI Taxonomy" id="5936"/>
    <lineage>
        <taxon>Eukaryota</taxon>
        <taxon>Sar</taxon>
        <taxon>Alveolata</taxon>
        <taxon>Ciliophora</taxon>
        <taxon>Intramacronucleata</taxon>
        <taxon>Spirotrichea</taxon>
        <taxon>Hypotrichia</taxon>
        <taxon>Euplotida</taxon>
        <taxon>Euplotidae</taxon>
        <taxon>Moneuplotes</taxon>
    </lineage>
</organism>
<feature type="region of interest" description="Disordered" evidence="1">
    <location>
        <begin position="1"/>
        <end position="20"/>
    </location>
</feature>
<sequence length="63" mass="7178">MFNQLLRNATKDSKEPQYSMTTSWGSFQSVSKSCTTSMVTLTPIRSRLCTRCTCEDCLKTSRM</sequence>
<evidence type="ECO:0000313" key="3">
    <source>
        <dbReference type="Proteomes" id="UP001295684"/>
    </source>
</evidence>
<reference evidence="2" key="1">
    <citation type="submission" date="2023-07" db="EMBL/GenBank/DDBJ databases">
        <authorList>
            <consortium name="AG Swart"/>
            <person name="Singh M."/>
            <person name="Singh A."/>
            <person name="Seah K."/>
            <person name="Emmerich C."/>
        </authorList>
    </citation>
    <scope>NUCLEOTIDE SEQUENCE</scope>
    <source>
        <strain evidence="2">DP1</strain>
    </source>
</reference>
<accession>A0AAD1UMT0</accession>
<gene>
    <name evidence="2" type="ORF">ECRASSUSDP1_LOCUS13726</name>
</gene>
<evidence type="ECO:0000313" key="2">
    <source>
        <dbReference type="EMBL" id="CAI2372396.1"/>
    </source>
</evidence>
<dbReference type="AlphaFoldDB" id="A0AAD1UMT0"/>
<dbReference type="EMBL" id="CAMPGE010013682">
    <property type="protein sequence ID" value="CAI2372396.1"/>
    <property type="molecule type" value="Genomic_DNA"/>
</dbReference>
<proteinExistence type="predicted"/>
<comment type="caution">
    <text evidence="2">The sequence shown here is derived from an EMBL/GenBank/DDBJ whole genome shotgun (WGS) entry which is preliminary data.</text>
</comment>
<dbReference type="Proteomes" id="UP001295684">
    <property type="component" value="Unassembled WGS sequence"/>
</dbReference>